<keyword evidence="3" id="KW-1185">Reference proteome</keyword>
<feature type="compositionally biased region" description="Basic and acidic residues" evidence="1">
    <location>
        <begin position="15"/>
        <end position="30"/>
    </location>
</feature>
<gene>
    <name evidence="2" type="ORF">BU16DRAFT_544673</name>
</gene>
<accession>A0A6A6QB35</accession>
<organism evidence="2 3">
    <name type="scientific">Lophium mytilinum</name>
    <dbReference type="NCBI Taxonomy" id="390894"/>
    <lineage>
        <taxon>Eukaryota</taxon>
        <taxon>Fungi</taxon>
        <taxon>Dikarya</taxon>
        <taxon>Ascomycota</taxon>
        <taxon>Pezizomycotina</taxon>
        <taxon>Dothideomycetes</taxon>
        <taxon>Pleosporomycetidae</taxon>
        <taxon>Mytilinidiales</taxon>
        <taxon>Mytilinidiaceae</taxon>
        <taxon>Lophium</taxon>
    </lineage>
</organism>
<evidence type="ECO:0000313" key="3">
    <source>
        <dbReference type="Proteomes" id="UP000799750"/>
    </source>
</evidence>
<dbReference type="OrthoDB" id="10542132at2759"/>
<reference evidence="2" key="1">
    <citation type="journal article" date="2020" name="Stud. Mycol.">
        <title>101 Dothideomycetes genomes: a test case for predicting lifestyles and emergence of pathogens.</title>
        <authorList>
            <person name="Haridas S."/>
            <person name="Albert R."/>
            <person name="Binder M."/>
            <person name="Bloem J."/>
            <person name="Labutti K."/>
            <person name="Salamov A."/>
            <person name="Andreopoulos B."/>
            <person name="Baker S."/>
            <person name="Barry K."/>
            <person name="Bills G."/>
            <person name="Bluhm B."/>
            <person name="Cannon C."/>
            <person name="Castanera R."/>
            <person name="Culley D."/>
            <person name="Daum C."/>
            <person name="Ezra D."/>
            <person name="Gonzalez J."/>
            <person name="Henrissat B."/>
            <person name="Kuo A."/>
            <person name="Liang C."/>
            <person name="Lipzen A."/>
            <person name="Lutzoni F."/>
            <person name="Magnuson J."/>
            <person name="Mondo S."/>
            <person name="Nolan M."/>
            <person name="Ohm R."/>
            <person name="Pangilinan J."/>
            <person name="Park H.-J."/>
            <person name="Ramirez L."/>
            <person name="Alfaro M."/>
            <person name="Sun H."/>
            <person name="Tritt A."/>
            <person name="Yoshinaga Y."/>
            <person name="Zwiers L.-H."/>
            <person name="Turgeon B."/>
            <person name="Goodwin S."/>
            <person name="Spatafora J."/>
            <person name="Crous P."/>
            <person name="Grigoriev I."/>
        </authorList>
    </citation>
    <scope>NUCLEOTIDE SEQUENCE</scope>
    <source>
        <strain evidence="2">CBS 269.34</strain>
    </source>
</reference>
<feature type="region of interest" description="Disordered" evidence="1">
    <location>
        <begin position="1"/>
        <end position="43"/>
    </location>
</feature>
<protein>
    <submittedName>
        <fullName evidence="2">Uncharacterized protein</fullName>
    </submittedName>
</protein>
<evidence type="ECO:0000256" key="1">
    <source>
        <dbReference type="SAM" id="MobiDB-lite"/>
    </source>
</evidence>
<dbReference type="Proteomes" id="UP000799750">
    <property type="component" value="Unassembled WGS sequence"/>
</dbReference>
<evidence type="ECO:0000313" key="2">
    <source>
        <dbReference type="EMBL" id="KAF2489274.1"/>
    </source>
</evidence>
<dbReference type="EMBL" id="MU004199">
    <property type="protein sequence ID" value="KAF2489274.1"/>
    <property type="molecule type" value="Genomic_DNA"/>
</dbReference>
<feature type="region of interest" description="Disordered" evidence="1">
    <location>
        <begin position="69"/>
        <end position="96"/>
    </location>
</feature>
<sequence length="121" mass="13459">MDSSTGRDVVNRSNLRNESEKSSNEGHEDTANQGQELEETIDDDKWVEQMLAEIAKVEEELDRIEKLIPQAQGPVSSHQAQALSKSTAEPPKSIDSAAERLTRLQEERLALEVISPGTLYL</sequence>
<name>A0A6A6QB35_9PEZI</name>
<proteinExistence type="predicted"/>
<dbReference type="AlphaFoldDB" id="A0A6A6QB35"/>
<feature type="compositionally biased region" description="Polar residues" evidence="1">
    <location>
        <begin position="73"/>
        <end position="87"/>
    </location>
</feature>
<feature type="compositionally biased region" description="Polar residues" evidence="1">
    <location>
        <begin position="1"/>
        <end position="14"/>
    </location>
</feature>